<reference evidence="7 8" key="1">
    <citation type="journal article" date="2015" name="Stand. Genomic Sci.">
        <title>Genomic Encyclopedia of Bacterial and Archaeal Type Strains, Phase III: the genomes of soil and plant-associated and newly described type strains.</title>
        <authorList>
            <person name="Whitman W.B."/>
            <person name="Woyke T."/>
            <person name="Klenk H.P."/>
            <person name="Zhou Y."/>
            <person name="Lilburn T.G."/>
            <person name="Beck B.J."/>
            <person name="De Vos P."/>
            <person name="Vandamme P."/>
            <person name="Eisen J.A."/>
            <person name="Garrity G."/>
            <person name="Hugenholtz P."/>
            <person name="Kyrpides N.C."/>
        </authorList>
    </citation>
    <scope>NUCLEOTIDE SEQUENCE [LARGE SCALE GENOMIC DNA]</scope>
    <source>
        <strain evidence="7 8">DSM 64</strain>
    </source>
</reference>
<dbReference type="InterPro" id="IPR012263">
    <property type="entry name" value="M_m6A_EcoRV"/>
</dbReference>
<dbReference type="SUPFAM" id="SSF53335">
    <property type="entry name" value="S-adenosyl-L-methionine-dependent methyltransferases"/>
    <property type="match status" value="1"/>
</dbReference>
<dbReference type="Pfam" id="PF02086">
    <property type="entry name" value="MethyltransfD12"/>
    <property type="match status" value="1"/>
</dbReference>
<dbReference type="PIRSF" id="PIRSF000398">
    <property type="entry name" value="M_m6A_EcoRV"/>
    <property type="match status" value="1"/>
</dbReference>
<dbReference type="GO" id="GO:0032259">
    <property type="term" value="P:methylation"/>
    <property type="evidence" value="ECO:0007669"/>
    <property type="project" value="UniProtKB-KW"/>
</dbReference>
<dbReference type="InterPro" id="IPR023095">
    <property type="entry name" value="Ade_MeTrfase_dom_2"/>
</dbReference>
<comment type="catalytic activity">
    <reaction evidence="6">
        <text>a 2'-deoxyadenosine in DNA + S-adenosyl-L-methionine = an N(6)-methyl-2'-deoxyadenosine in DNA + S-adenosyl-L-homocysteine + H(+)</text>
        <dbReference type="Rhea" id="RHEA:15197"/>
        <dbReference type="Rhea" id="RHEA-COMP:12418"/>
        <dbReference type="Rhea" id="RHEA-COMP:12419"/>
        <dbReference type="ChEBI" id="CHEBI:15378"/>
        <dbReference type="ChEBI" id="CHEBI:57856"/>
        <dbReference type="ChEBI" id="CHEBI:59789"/>
        <dbReference type="ChEBI" id="CHEBI:90615"/>
        <dbReference type="ChEBI" id="CHEBI:90616"/>
        <dbReference type="EC" id="2.1.1.72"/>
    </reaction>
</comment>
<evidence type="ECO:0000256" key="2">
    <source>
        <dbReference type="ARBA" id="ARBA00011900"/>
    </source>
</evidence>
<dbReference type="AlphaFoldDB" id="A0A561XKG0"/>
<dbReference type="EMBL" id="VJWE01000014">
    <property type="protein sequence ID" value="TWG36610.1"/>
    <property type="molecule type" value="Genomic_DNA"/>
</dbReference>
<evidence type="ECO:0000256" key="5">
    <source>
        <dbReference type="ARBA" id="ARBA00022691"/>
    </source>
</evidence>
<sequence length="291" mass="33012">MFSNRLYSPLRYPGGKAPFAPFIAKLMEVNGVAGGHYLEPYAGGAGVALDLLFQGHAGHIHINDADPAVFAFWVAVTQHSEELLELLASTPITIEEWFKWRSVLREDGQASLVEKGFATLFMNRTNRSGILKAGVIGGKRQEGAYKLDARFRKEVIAARIEAIAKRSKDITVYSEDSLTLLKRCKEFLPRESLIYLDPPYYVKGKGLYRNYYEHDDHVAIAKTIKAKGFKRHWVVSYDNVDEIRTMYQLVNTKTYGLNYTAQRRYVGNEVMFFSQDLIVCDDVIPQTKKVA</sequence>
<name>A0A561XKG0_ACIDE</name>
<dbReference type="GO" id="GO:1904047">
    <property type="term" value="F:S-adenosyl-L-methionine binding"/>
    <property type="evidence" value="ECO:0007669"/>
    <property type="project" value="TreeGrafter"/>
</dbReference>
<accession>A0A561XKG0</accession>
<evidence type="ECO:0000256" key="1">
    <source>
        <dbReference type="ARBA" id="ARBA00006594"/>
    </source>
</evidence>
<dbReference type="GO" id="GO:0009007">
    <property type="term" value="F:site-specific DNA-methyltransferase (adenine-specific) activity"/>
    <property type="evidence" value="ECO:0007669"/>
    <property type="project" value="UniProtKB-EC"/>
</dbReference>
<evidence type="ECO:0000256" key="6">
    <source>
        <dbReference type="ARBA" id="ARBA00047942"/>
    </source>
</evidence>
<dbReference type="GO" id="GO:0006298">
    <property type="term" value="P:mismatch repair"/>
    <property type="evidence" value="ECO:0007669"/>
    <property type="project" value="TreeGrafter"/>
</dbReference>
<dbReference type="Gene3D" id="3.40.50.150">
    <property type="entry name" value="Vaccinia Virus protein VP39"/>
    <property type="match status" value="1"/>
</dbReference>
<dbReference type="GO" id="GO:0009307">
    <property type="term" value="P:DNA restriction-modification system"/>
    <property type="evidence" value="ECO:0007669"/>
    <property type="project" value="InterPro"/>
</dbReference>
<dbReference type="EC" id="2.1.1.72" evidence="2"/>
<comment type="similarity">
    <text evidence="1">Belongs to the N(4)/N(6)-methyltransferase family.</text>
</comment>
<evidence type="ECO:0000256" key="3">
    <source>
        <dbReference type="ARBA" id="ARBA00022603"/>
    </source>
</evidence>
<dbReference type="PANTHER" id="PTHR30481">
    <property type="entry name" value="DNA ADENINE METHYLASE"/>
    <property type="match status" value="1"/>
</dbReference>
<dbReference type="Proteomes" id="UP000321485">
    <property type="component" value="Unassembled WGS sequence"/>
</dbReference>
<gene>
    <name evidence="7" type="ORF">ATF69_2999</name>
</gene>
<dbReference type="PANTHER" id="PTHR30481:SF2">
    <property type="entry name" value="SITE-SPECIFIC DNA-METHYLTRANSFERASE (ADENINE-SPECIFIC)"/>
    <property type="match status" value="1"/>
</dbReference>
<dbReference type="InterPro" id="IPR029063">
    <property type="entry name" value="SAM-dependent_MTases_sf"/>
</dbReference>
<protein>
    <recommendedName>
        <fullName evidence="2">site-specific DNA-methyltransferase (adenine-specific)</fullName>
        <ecNumber evidence="2">2.1.1.72</ecNumber>
    </recommendedName>
</protein>
<dbReference type="RefSeq" id="WP_146871439.1">
    <property type="nucleotide sequence ID" value="NZ_VJWE01000014.1"/>
</dbReference>
<dbReference type="GeneID" id="51112053"/>
<proteinExistence type="inferred from homology"/>
<evidence type="ECO:0000313" key="7">
    <source>
        <dbReference type="EMBL" id="TWG36610.1"/>
    </source>
</evidence>
<keyword evidence="5" id="KW-0949">S-adenosyl-L-methionine</keyword>
<organism evidence="7 8">
    <name type="scientific">Acidovorax delafieldii</name>
    <name type="common">Pseudomonas delafieldii</name>
    <dbReference type="NCBI Taxonomy" id="47920"/>
    <lineage>
        <taxon>Bacteria</taxon>
        <taxon>Pseudomonadati</taxon>
        <taxon>Pseudomonadota</taxon>
        <taxon>Betaproteobacteria</taxon>
        <taxon>Burkholderiales</taxon>
        <taxon>Comamonadaceae</taxon>
        <taxon>Acidovorax</taxon>
    </lineage>
</organism>
<evidence type="ECO:0000256" key="4">
    <source>
        <dbReference type="ARBA" id="ARBA00022679"/>
    </source>
</evidence>
<evidence type="ECO:0000313" key="8">
    <source>
        <dbReference type="Proteomes" id="UP000321485"/>
    </source>
</evidence>
<keyword evidence="4" id="KW-0808">Transferase</keyword>
<keyword evidence="3 7" id="KW-0489">Methyltransferase</keyword>
<dbReference type="GO" id="GO:0043565">
    <property type="term" value="F:sequence-specific DNA binding"/>
    <property type="evidence" value="ECO:0007669"/>
    <property type="project" value="TreeGrafter"/>
</dbReference>
<comment type="caution">
    <text evidence="7">The sequence shown here is derived from an EMBL/GenBank/DDBJ whole genome shotgun (WGS) entry which is preliminary data.</text>
</comment>
<dbReference type="InterPro" id="IPR012327">
    <property type="entry name" value="MeTrfase_D12"/>
</dbReference>
<dbReference type="Gene3D" id="1.10.1020.10">
    <property type="entry name" value="Adenine-specific Methyltransferase, Domain 2"/>
    <property type="match status" value="1"/>
</dbReference>
<dbReference type="PRINTS" id="PR00505">
    <property type="entry name" value="D12N6MTFRASE"/>
</dbReference>